<evidence type="ECO:0000256" key="1">
    <source>
        <dbReference type="ARBA" id="ARBA00038215"/>
    </source>
</evidence>
<keyword evidence="6" id="KW-1185">Reference proteome</keyword>
<evidence type="ECO:0000259" key="3">
    <source>
        <dbReference type="Pfam" id="PF00144"/>
    </source>
</evidence>
<feature type="compositionally biased region" description="Low complexity" evidence="2">
    <location>
        <begin position="444"/>
        <end position="453"/>
    </location>
</feature>
<dbReference type="OrthoDB" id="5946976at2759"/>
<dbReference type="Pfam" id="PF00144">
    <property type="entry name" value="Beta-lactamase"/>
    <property type="match status" value="1"/>
</dbReference>
<dbReference type="PANTHER" id="PTHR46825:SF9">
    <property type="entry name" value="BETA-LACTAMASE-RELATED DOMAIN-CONTAINING PROTEIN"/>
    <property type="match status" value="1"/>
</dbReference>
<dbReference type="InterPro" id="IPR021860">
    <property type="entry name" value="Peptidase_S12_Pab87-rel_C"/>
</dbReference>
<feature type="region of interest" description="Disordered" evidence="2">
    <location>
        <begin position="419"/>
        <end position="453"/>
    </location>
</feature>
<name>A0A545W5J0_9HYPO</name>
<dbReference type="PANTHER" id="PTHR46825">
    <property type="entry name" value="D-ALANYL-D-ALANINE-CARBOXYPEPTIDASE/ENDOPEPTIDASE AMPH"/>
    <property type="match status" value="1"/>
</dbReference>
<sequence>MDYFLSDTFRDRAEALIAKYRVPGLAVAITHQGRVEARAFGLAQLDPPVPCTPDTLFDIASASKSMTAASVALLVEDDERYPAVRYDAVVSELLPGDFVMPTEALTKEVTVDDILSHRTGMPTHDWSYLGTVSKTPDTHRSVTRNLRNLPVCAPLRTRYMYNNMMYTVAAHLVEQTSGLSFSDFLETHFFAPLGMTSSSLQPSRARAKGLEARLATGYTWVRGAGTGEDGRGRQAPVPMVECPEADGAGSIITSVRDYILWVRALLLRRDGAPPVITDAVRDGLLRPRAIVDLDGRDLSPHSSPRLYCAGLESDYYRGHQRVQHGGGVTGFGTKQLFLPAHDFGCVIATNSGEGGHAAGAVLARELVDEVLGVSAAAAAAGEARTDWEAVVDKSEAEAEEEDDPDKCEAALAAAILASLGEGDKEEEQEEGQGAKVGEDELKKTPPQRQPLTTPLETYAGTYEHPGYHQLLLESKDGQLFVDASERSFGFTGVFHHVADQRLFTLRIAESEAWGGQDLTAVKAEFTLDDNKSGGRVTRLGIAMEPDMEDTNEEMIWFTRK</sequence>
<gene>
    <name evidence="5" type="ORF">IF1G_03299</name>
</gene>
<organism evidence="5 6">
    <name type="scientific">Cordyceps javanica</name>
    <dbReference type="NCBI Taxonomy" id="43265"/>
    <lineage>
        <taxon>Eukaryota</taxon>
        <taxon>Fungi</taxon>
        <taxon>Dikarya</taxon>
        <taxon>Ascomycota</taxon>
        <taxon>Pezizomycotina</taxon>
        <taxon>Sordariomycetes</taxon>
        <taxon>Hypocreomycetidae</taxon>
        <taxon>Hypocreales</taxon>
        <taxon>Cordycipitaceae</taxon>
        <taxon>Cordyceps</taxon>
    </lineage>
</organism>
<evidence type="ECO:0000313" key="6">
    <source>
        <dbReference type="Proteomes" id="UP000315783"/>
    </source>
</evidence>
<dbReference type="Gene3D" id="3.40.710.10">
    <property type="entry name" value="DD-peptidase/beta-lactamase superfamily"/>
    <property type="match status" value="1"/>
</dbReference>
<evidence type="ECO:0000256" key="2">
    <source>
        <dbReference type="SAM" id="MobiDB-lite"/>
    </source>
</evidence>
<dbReference type="InterPro" id="IPR050491">
    <property type="entry name" value="AmpC-like"/>
</dbReference>
<dbReference type="SUPFAM" id="SSF56601">
    <property type="entry name" value="beta-lactamase/transpeptidase-like"/>
    <property type="match status" value="1"/>
</dbReference>
<dbReference type="STRING" id="43265.A0A545W5J0"/>
<dbReference type="Proteomes" id="UP000315783">
    <property type="component" value="Unassembled WGS sequence"/>
</dbReference>
<feature type="domain" description="Beta-lactamase-related" evidence="3">
    <location>
        <begin position="9"/>
        <end position="358"/>
    </location>
</feature>
<feature type="domain" description="Peptidase S12 Pab87-related C-terminal" evidence="4">
    <location>
        <begin position="446"/>
        <end position="551"/>
    </location>
</feature>
<dbReference type="Pfam" id="PF11954">
    <property type="entry name" value="DUF3471"/>
    <property type="match status" value="1"/>
</dbReference>
<evidence type="ECO:0000259" key="4">
    <source>
        <dbReference type="Pfam" id="PF11954"/>
    </source>
</evidence>
<dbReference type="InterPro" id="IPR001466">
    <property type="entry name" value="Beta-lactam-related"/>
</dbReference>
<accession>A0A545W5J0</accession>
<dbReference type="EMBL" id="SPUK01000004">
    <property type="protein sequence ID" value="TQV97556.1"/>
    <property type="molecule type" value="Genomic_DNA"/>
</dbReference>
<dbReference type="AlphaFoldDB" id="A0A545W5J0"/>
<comment type="similarity">
    <text evidence="1">Belongs to the peptidase S12 family.</text>
</comment>
<protein>
    <submittedName>
        <fullName evidence="5">Beta-lactamase family protein</fullName>
    </submittedName>
</protein>
<reference evidence="5 6" key="1">
    <citation type="journal article" date="2019" name="Appl. Microbiol. Biotechnol.">
        <title>Genome sequence of Isaria javanica and comparative genome analysis insights into family S53 peptidase evolution in fungal entomopathogens.</title>
        <authorList>
            <person name="Lin R."/>
            <person name="Zhang X."/>
            <person name="Xin B."/>
            <person name="Zou M."/>
            <person name="Gao Y."/>
            <person name="Qin F."/>
            <person name="Hu Q."/>
            <person name="Xie B."/>
            <person name="Cheng X."/>
        </authorList>
    </citation>
    <scope>NUCLEOTIDE SEQUENCE [LARGE SCALE GENOMIC DNA]</scope>
    <source>
        <strain evidence="5 6">IJ1G</strain>
    </source>
</reference>
<dbReference type="InterPro" id="IPR012338">
    <property type="entry name" value="Beta-lactam/transpept-like"/>
</dbReference>
<comment type="caution">
    <text evidence="5">The sequence shown here is derived from an EMBL/GenBank/DDBJ whole genome shotgun (WGS) entry which is preliminary data.</text>
</comment>
<proteinExistence type="inferred from homology"/>
<evidence type="ECO:0000313" key="5">
    <source>
        <dbReference type="EMBL" id="TQV97556.1"/>
    </source>
</evidence>